<protein>
    <submittedName>
        <fullName evidence="2">RCG63338</fullName>
    </submittedName>
</protein>
<evidence type="ECO:0000256" key="1">
    <source>
        <dbReference type="SAM" id="MobiDB-lite"/>
    </source>
</evidence>
<dbReference type="EMBL" id="CH473977">
    <property type="protein sequence ID" value="EDL98151.1"/>
    <property type="molecule type" value="Genomic_DNA"/>
</dbReference>
<organism evidence="2 3">
    <name type="scientific">Rattus norvegicus</name>
    <name type="common">Rat</name>
    <dbReference type="NCBI Taxonomy" id="10116"/>
    <lineage>
        <taxon>Eukaryota</taxon>
        <taxon>Metazoa</taxon>
        <taxon>Chordata</taxon>
        <taxon>Craniata</taxon>
        <taxon>Vertebrata</taxon>
        <taxon>Euteleostomi</taxon>
        <taxon>Mammalia</taxon>
        <taxon>Eutheria</taxon>
        <taxon>Euarchontoglires</taxon>
        <taxon>Glires</taxon>
        <taxon>Rodentia</taxon>
        <taxon>Myomorpha</taxon>
        <taxon>Muroidea</taxon>
        <taxon>Muridae</taxon>
        <taxon>Murinae</taxon>
        <taxon>Rattus</taxon>
    </lineage>
</organism>
<dbReference type="AlphaFoldDB" id="A6J701"/>
<dbReference type="Proteomes" id="UP000234681">
    <property type="component" value="Chromosome 17"/>
</dbReference>
<reference evidence="3" key="1">
    <citation type="submission" date="2005-09" db="EMBL/GenBank/DDBJ databases">
        <authorList>
            <person name="Mural R.J."/>
            <person name="Li P.W."/>
            <person name="Adams M.D."/>
            <person name="Amanatides P.G."/>
            <person name="Baden-Tillson H."/>
            <person name="Barnstead M."/>
            <person name="Chin S.H."/>
            <person name="Dew I."/>
            <person name="Evans C.A."/>
            <person name="Ferriera S."/>
            <person name="Flanigan M."/>
            <person name="Fosler C."/>
            <person name="Glodek A."/>
            <person name="Gu Z."/>
            <person name="Holt R.A."/>
            <person name="Jennings D."/>
            <person name="Kraft C.L."/>
            <person name="Lu F."/>
            <person name="Nguyen T."/>
            <person name="Nusskern D.R."/>
            <person name="Pfannkoch C.M."/>
            <person name="Sitter C."/>
            <person name="Sutton G.G."/>
            <person name="Venter J.C."/>
            <person name="Wang Z."/>
            <person name="Woodage T."/>
            <person name="Zheng X.H."/>
            <person name="Zhong F."/>
        </authorList>
    </citation>
    <scope>NUCLEOTIDE SEQUENCE [LARGE SCALE GENOMIC DNA]</scope>
    <source>
        <strain>BN</strain>
        <strain evidence="3">Sprague-Dawley</strain>
    </source>
</reference>
<evidence type="ECO:0000313" key="3">
    <source>
        <dbReference type="Proteomes" id="UP000234681"/>
    </source>
</evidence>
<name>A6J701_RAT</name>
<proteinExistence type="predicted"/>
<gene>
    <name evidence="2" type="ORF">rCG_63338</name>
</gene>
<feature type="region of interest" description="Disordered" evidence="1">
    <location>
        <begin position="1"/>
        <end position="44"/>
    </location>
</feature>
<sequence>MRTTLTHPEGGDRWRPSTDHSSRLGKDLSVTTSTLPQEIRGHVT</sequence>
<accession>A6J701</accession>
<evidence type="ECO:0000313" key="2">
    <source>
        <dbReference type="EMBL" id="EDL98151.1"/>
    </source>
</evidence>
<feature type="compositionally biased region" description="Basic and acidic residues" evidence="1">
    <location>
        <begin position="9"/>
        <end position="26"/>
    </location>
</feature>